<protein>
    <submittedName>
        <fullName evidence="3">Serine hydrolase</fullName>
    </submittedName>
</protein>
<sequence>MTKVFTGLAPAKQATRQRSSGAAGTRLRTVPGARFRYFQSRRRTARVVRSTVADLLTFLRAQPECDDAAIRLSRRSEHRINPSQAIQFGWMESRLHPKSGGGRRIWRNGRKGGFASYVGSDPDRRIGVVVLSSISRPVNGMASGLFRTLTS</sequence>
<feature type="domain" description="Beta-lactamase-related" evidence="2">
    <location>
        <begin position="1"/>
        <end position="137"/>
    </location>
</feature>
<dbReference type="Gene3D" id="3.40.710.10">
    <property type="entry name" value="DD-peptidase/beta-lactamase superfamily"/>
    <property type="match status" value="1"/>
</dbReference>
<dbReference type="RefSeq" id="WP_379577379.1">
    <property type="nucleotide sequence ID" value="NZ_JBHUFV010000052.1"/>
</dbReference>
<dbReference type="SUPFAM" id="SSF56601">
    <property type="entry name" value="beta-lactamase/transpeptidase-like"/>
    <property type="match status" value="1"/>
</dbReference>
<dbReference type="InterPro" id="IPR012338">
    <property type="entry name" value="Beta-lactam/transpept-like"/>
</dbReference>
<evidence type="ECO:0000256" key="1">
    <source>
        <dbReference type="SAM" id="MobiDB-lite"/>
    </source>
</evidence>
<dbReference type="Proteomes" id="UP001597368">
    <property type="component" value="Unassembled WGS sequence"/>
</dbReference>
<gene>
    <name evidence="3" type="ORF">ACFSKW_35475</name>
</gene>
<accession>A0ABW4T487</accession>
<proteinExistence type="predicted"/>
<dbReference type="Pfam" id="PF00144">
    <property type="entry name" value="Beta-lactamase"/>
    <property type="match status" value="1"/>
</dbReference>
<name>A0ABW4T487_9ACTN</name>
<evidence type="ECO:0000313" key="3">
    <source>
        <dbReference type="EMBL" id="MFD1936783.1"/>
    </source>
</evidence>
<reference evidence="4" key="1">
    <citation type="journal article" date="2019" name="Int. J. Syst. Evol. Microbiol.">
        <title>The Global Catalogue of Microorganisms (GCM) 10K type strain sequencing project: providing services to taxonomists for standard genome sequencing and annotation.</title>
        <authorList>
            <consortium name="The Broad Institute Genomics Platform"/>
            <consortium name="The Broad Institute Genome Sequencing Center for Infectious Disease"/>
            <person name="Wu L."/>
            <person name="Ma J."/>
        </authorList>
    </citation>
    <scope>NUCLEOTIDE SEQUENCE [LARGE SCALE GENOMIC DNA]</scope>
    <source>
        <strain evidence="4">ICMP 6774ER</strain>
    </source>
</reference>
<feature type="region of interest" description="Disordered" evidence="1">
    <location>
        <begin position="1"/>
        <end position="25"/>
    </location>
</feature>
<dbReference type="GO" id="GO:0016787">
    <property type="term" value="F:hydrolase activity"/>
    <property type="evidence" value="ECO:0007669"/>
    <property type="project" value="UniProtKB-KW"/>
</dbReference>
<keyword evidence="3" id="KW-0378">Hydrolase</keyword>
<evidence type="ECO:0000313" key="4">
    <source>
        <dbReference type="Proteomes" id="UP001597368"/>
    </source>
</evidence>
<comment type="caution">
    <text evidence="3">The sequence shown here is derived from an EMBL/GenBank/DDBJ whole genome shotgun (WGS) entry which is preliminary data.</text>
</comment>
<dbReference type="InterPro" id="IPR001466">
    <property type="entry name" value="Beta-lactam-related"/>
</dbReference>
<dbReference type="EMBL" id="JBHUFV010000052">
    <property type="protein sequence ID" value="MFD1936783.1"/>
    <property type="molecule type" value="Genomic_DNA"/>
</dbReference>
<organism evidence="3 4">
    <name type="scientific">Nonomuraea mangrovi</name>
    <dbReference type="NCBI Taxonomy" id="2316207"/>
    <lineage>
        <taxon>Bacteria</taxon>
        <taxon>Bacillati</taxon>
        <taxon>Actinomycetota</taxon>
        <taxon>Actinomycetes</taxon>
        <taxon>Streptosporangiales</taxon>
        <taxon>Streptosporangiaceae</taxon>
        <taxon>Nonomuraea</taxon>
    </lineage>
</organism>
<evidence type="ECO:0000259" key="2">
    <source>
        <dbReference type="Pfam" id="PF00144"/>
    </source>
</evidence>
<keyword evidence="4" id="KW-1185">Reference proteome</keyword>